<evidence type="ECO:0000259" key="1">
    <source>
        <dbReference type="PROSITE" id="PS51071"/>
    </source>
</evidence>
<dbReference type="Proteomes" id="UP000198728">
    <property type="component" value="Unassembled WGS sequence"/>
</dbReference>
<reference evidence="2 3" key="1">
    <citation type="submission" date="2016-10" db="EMBL/GenBank/DDBJ databases">
        <authorList>
            <person name="de Groot N.N."/>
        </authorList>
    </citation>
    <scope>NUCLEOTIDE SEQUENCE [LARGE SCALE GENOMIC DNA]</scope>
    <source>
        <strain evidence="2 3">DSM 19548</strain>
    </source>
</reference>
<dbReference type="PANTHER" id="PTHR30514">
    <property type="entry name" value="GLUCOKINASE"/>
    <property type="match status" value="1"/>
</dbReference>
<organism evidence="2 3">
    <name type="scientific">Tropicimonas isoalkanivorans</name>
    <dbReference type="NCBI Taxonomy" id="441112"/>
    <lineage>
        <taxon>Bacteria</taxon>
        <taxon>Pseudomonadati</taxon>
        <taxon>Pseudomonadota</taxon>
        <taxon>Alphaproteobacteria</taxon>
        <taxon>Rhodobacterales</taxon>
        <taxon>Roseobacteraceae</taxon>
        <taxon>Tropicimonas</taxon>
    </lineage>
</organism>
<dbReference type="Pfam" id="PF01418">
    <property type="entry name" value="HTH_6"/>
    <property type="match status" value="1"/>
</dbReference>
<dbReference type="OrthoDB" id="8582409at2"/>
<gene>
    <name evidence="2" type="ORF">SAMN04488094_11074</name>
</gene>
<dbReference type="GO" id="GO:0097367">
    <property type="term" value="F:carbohydrate derivative binding"/>
    <property type="evidence" value="ECO:0007669"/>
    <property type="project" value="InterPro"/>
</dbReference>
<feature type="domain" description="HTH rpiR-type" evidence="1">
    <location>
        <begin position="14"/>
        <end position="90"/>
    </location>
</feature>
<dbReference type="InterPro" id="IPR046348">
    <property type="entry name" value="SIS_dom_sf"/>
</dbReference>
<dbReference type="GO" id="GO:1901135">
    <property type="term" value="P:carbohydrate derivative metabolic process"/>
    <property type="evidence" value="ECO:0007669"/>
    <property type="project" value="InterPro"/>
</dbReference>
<dbReference type="SUPFAM" id="SSF46689">
    <property type="entry name" value="Homeodomain-like"/>
    <property type="match status" value="1"/>
</dbReference>
<name>A0A1I1MTH5_9RHOB</name>
<dbReference type="AlphaFoldDB" id="A0A1I1MTH5"/>
<dbReference type="PROSITE" id="PS51071">
    <property type="entry name" value="HTH_RPIR"/>
    <property type="match status" value="1"/>
</dbReference>
<dbReference type="InterPro" id="IPR009057">
    <property type="entry name" value="Homeodomain-like_sf"/>
</dbReference>
<dbReference type="Gene3D" id="3.40.50.10490">
    <property type="entry name" value="Glucose-6-phosphate isomerase like protein, domain 1"/>
    <property type="match status" value="1"/>
</dbReference>
<dbReference type="InterPro" id="IPR047640">
    <property type="entry name" value="RpiR-like"/>
</dbReference>
<accession>A0A1I1MTH5</accession>
<evidence type="ECO:0000313" key="3">
    <source>
        <dbReference type="Proteomes" id="UP000198728"/>
    </source>
</evidence>
<dbReference type="Gene3D" id="1.10.10.10">
    <property type="entry name" value="Winged helix-like DNA-binding domain superfamily/Winged helix DNA-binding domain"/>
    <property type="match status" value="1"/>
</dbReference>
<dbReference type="EMBL" id="FOLG01000010">
    <property type="protein sequence ID" value="SFC85893.1"/>
    <property type="molecule type" value="Genomic_DNA"/>
</dbReference>
<protein>
    <submittedName>
        <fullName evidence="2">Transcriptional regulator, RpiR family</fullName>
    </submittedName>
</protein>
<keyword evidence="3" id="KW-1185">Reference proteome</keyword>
<dbReference type="Pfam" id="PF01380">
    <property type="entry name" value="SIS"/>
    <property type="match status" value="1"/>
</dbReference>
<dbReference type="InterPro" id="IPR000281">
    <property type="entry name" value="HTH_RpiR"/>
</dbReference>
<dbReference type="STRING" id="441112.SAMN04488094_11074"/>
<evidence type="ECO:0000313" key="2">
    <source>
        <dbReference type="EMBL" id="SFC85893.1"/>
    </source>
</evidence>
<dbReference type="PANTHER" id="PTHR30514:SF18">
    <property type="entry name" value="RPIR-FAMILY TRANSCRIPTIONAL REGULATOR"/>
    <property type="match status" value="1"/>
</dbReference>
<dbReference type="RefSeq" id="WP_093361656.1">
    <property type="nucleotide sequence ID" value="NZ_FOLG01000010.1"/>
</dbReference>
<sequence length="288" mass="32186">MSQGFASYAKAPLDEFVGKMKKGLPGLPKQEAKVAQYFLLNLDAISFETGKSIAQKAGVAEITVGRMLRRFGCAGMKEFKAMLRHRYSVVGQAFADAEAELPADWQEQMNAELRAVRTVYGKMNTPAFQAAERYLREASEIYVTGFQTVRGLAEDTTRRLALARPRVRFLSGHDSMLSEWLDPHTEGDSCVLIIDIIPYAAESEALARLAREQGRSVIVVTDEYCHWAHDVTDAVINTPSKTGLFLESILGLNAATSLLVHSATVGTKHDVNQRMRDWRRLTNRMRLF</sequence>
<dbReference type="InterPro" id="IPR001347">
    <property type="entry name" value="SIS_dom"/>
</dbReference>
<dbReference type="InterPro" id="IPR036388">
    <property type="entry name" value="WH-like_DNA-bd_sf"/>
</dbReference>
<dbReference type="SUPFAM" id="SSF53697">
    <property type="entry name" value="SIS domain"/>
    <property type="match status" value="1"/>
</dbReference>
<dbReference type="GO" id="GO:0003700">
    <property type="term" value="F:DNA-binding transcription factor activity"/>
    <property type="evidence" value="ECO:0007669"/>
    <property type="project" value="InterPro"/>
</dbReference>
<proteinExistence type="predicted"/>
<dbReference type="GO" id="GO:0003677">
    <property type="term" value="F:DNA binding"/>
    <property type="evidence" value="ECO:0007669"/>
    <property type="project" value="InterPro"/>
</dbReference>